<comment type="similarity">
    <text evidence="1">Belongs to the mTERF family.</text>
</comment>
<keyword evidence="2" id="KW-0809">Transit peptide</keyword>
<dbReference type="SMART" id="SM00733">
    <property type="entry name" value="Mterf"/>
    <property type="match status" value="4"/>
</dbReference>
<proteinExistence type="inferred from homology"/>
<dbReference type="OMA" id="PEAVLCN"/>
<dbReference type="PANTHER" id="PTHR15437:SF1">
    <property type="entry name" value="TRANSCRIPTION TERMINATION FACTOR 2, MITOCHONDRIAL"/>
    <property type="match status" value="1"/>
</dbReference>
<name>A0A3Q2XNH4_HIPCM</name>
<dbReference type="Pfam" id="PF02536">
    <property type="entry name" value="mTERF"/>
    <property type="match status" value="1"/>
</dbReference>
<dbReference type="GO" id="GO:0006393">
    <property type="term" value="P:termination of mitochondrial transcription"/>
    <property type="evidence" value="ECO:0007669"/>
    <property type="project" value="TreeGrafter"/>
</dbReference>
<sequence>MAVYWTPSEAHTSSSTAFQEHSILFLHPDGSTSFTLMMRDQDKALLSSMLRLISASLCLQCHRVTYLSSTFRPCGTLSSAENQQTVEALYGLSVDIQKVRKLKGWVLQQSPSYTKEVADLLKDLGASGTIISQILTVYPEAVLCNPDQTLAQKVLWLSVCPNQKELVGIIEKFPASFFTSSSHHDNQRNNITYLQSLNLNKRMITKLMASAPQSFSRPVEQNKEMVHSLQQTYQDLGGDEANMKIWLQKLLSQNPFVLLKPPEVLRQNMLFLQDRGFSTAELLYLLSKLKGFVIELNPDSMRHTLNYSQDTLGCSETELRDIIVRCPALLYYPEDILAERFQGLLRAGISMHQITQTPTVLELTTQIVNYRIQRLKSRGYDVRTASLDVLNGTKKDFEVNYGKLQLCRQRPLFNPVAPLKGDD</sequence>
<dbReference type="Ensembl" id="ENSHCOT00000003978.1">
    <property type="protein sequence ID" value="ENSHCOP00000006250.1"/>
    <property type="gene ID" value="ENSHCOG00000008023.1"/>
</dbReference>
<accession>A0A3Q2XNH4</accession>
<dbReference type="GO" id="GO:0005759">
    <property type="term" value="C:mitochondrial matrix"/>
    <property type="evidence" value="ECO:0007669"/>
    <property type="project" value="TreeGrafter"/>
</dbReference>
<dbReference type="GO" id="GO:0003676">
    <property type="term" value="F:nucleic acid binding"/>
    <property type="evidence" value="ECO:0007669"/>
    <property type="project" value="InterPro"/>
</dbReference>
<keyword evidence="4" id="KW-1185">Reference proteome</keyword>
<evidence type="ECO:0000313" key="3">
    <source>
        <dbReference type="Ensembl" id="ENSHCOP00000006250.1"/>
    </source>
</evidence>
<dbReference type="STRING" id="109280.ENSHCOP00000006250"/>
<dbReference type="Proteomes" id="UP000264820">
    <property type="component" value="Unplaced"/>
</dbReference>
<evidence type="ECO:0000313" key="4">
    <source>
        <dbReference type="Proteomes" id="UP000264820"/>
    </source>
</evidence>
<protein>
    <submittedName>
        <fullName evidence="3">Mitochondrial transcription termination factor 2</fullName>
    </submittedName>
</protein>
<dbReference type="AlphaFoldDB" id="A0A3Q2XNH4"/>
<evidence type="ECO:0000256" key="1">
    <source>
        <dbReference type="ARBA" id="ARBA00007692"/>
    </source>
</evidence>
<reference evidence="3" key="2">
    <citation type="submission" date="2025-09" db="UniProtKB">
        <authorList>
            <consortium name="Ensembl"/>
        </authorList>
    </citation>
    <scope>IDENTIFICATION</scope>
</reference>
<dbReference type="Gene3D" id="1.25.70.10">
    <property type="entry name" value="Transcription termination factor 3, mitochondrial"/>
    <property type="match status" value="1"/>
</dbReference>
<dbReference type="PANTHER" id="PTHR15437">
    <property type="entry name" value="TRANSCRIPTION TERMINATION FACTOR, MITOCHONDRIAL"/>
    <property type="match status" value="1"/>
</dbReference>
<evidence type="ECO:0000256" key="2">
    <source>
        <dbReference type="ARBA" id="ARBA00022946"/>
    </source>
</evidence>
<organism evidence="3 4">
    <name type="scientific">Hippocampus comes</name>
    <name type="common">Tiger tail seahorse</name>
    <dbReference type="NCBI Taxonomy" id="109280"/>
    <lineage>
        <taxon>Eukaryota</taxon>
        <taxon>Metazoa</taxon>
        <taxon>Chordata</taxon>
        <taxon>Craniata</taxon>
        <taxon>Vertebrata</taxon>
        <taxon>Euteleostomi</taxon>
        <taxon>Actinopterygii</taxon>
        <taxon>Neopterygii</taxon>
        <taxon>Teleostei</taxon>
        <taxon>Neoteleostei</taxon>
        <taxon>Acanthomorphata</taxon>
        <taxon>Syngnathiaria</taxon>
        <taxon>Syngnathiformes</taxon>
        <taxon>Syngnathoidei</taxon>
        <taxon>Syngnathidae</taxon>
        <taxon>Hippocampus</taxon>
    </lineage>
</organism>
<dbReference type="GeneTree" id="ENSGT00530000063817"/>
<dbReference type="FunFam" id="1.25.70.10:FF:000042">
    <property type="entry name" value="Mitochondrial transcription termination factor 2"/>
    <property type="match status" value="1"/>
</dbReference>
<dbReference type="InterPro" id="IPR003690">
    <property type="entry name" value="MTERF"/>
</dbReference>
<dbReference type="InterPro" id="IPR038538">
    <property type="entry name" value="MTERF_sf"/>
</dbReference>
<reference evidence="3" key="1">
    <citation type="submission" date="2025-08" db="UniProtKB">
        <authorList>
            <consortium name="Ensembl"/>
        </authorList>
    </citation>
    <scope>IDENTIFICATION</scope>
</reference>